<protein>
    <recommendedName>
        <fullName evidence="3">Lipoprotein</fullName>
    </recommendedName>
</protein>
<dbReference type="RefSeq" id="WP_270086843.1">
    <property type="nucleotide sequence ID" value="NZ_CP115301.1"/>
</dbReference>
<evidence type="ECO:0000313" key="1">
    <source>
        <dbReference type="EMBL" id="WBO69667.1"/>
    </source>
</evidence>
<sequence>MPETGRTYPIDAISGLSERIERGWFDMTRRNRSLYRGAALGMAAAAVALLTSCTQNSGTAHSNNPNAVQSPSSSAVASAAVGTSAGRTAVGSSAKTTGSSARTGGCRSLLASPTVKAGVTAAYRRQAQPPLTHIAPVKGTFYYGSCDGTFYAGTRFQLTPGSTEAEQVALQDDGAAMKYFVDRPGAGWRYVASDSFPAGPRGCAAITQIPARLAALWNDCRSTAGQQ</sequence>
<accession>A0ABY7PGY1</accession>
<dbReference type="Proteomes" id="UP001212326">
    <property type="component" value="Plasmid punmamed1"/>
</dbReference>
<gene>
    <name evidence="1" type="ORF">O1G22_43800</name>
</gene>
<geneLocation type="plasmid" evidence="1 2">
    <name>punmamed1</name>
</geneLocation>
<dbReference type="EMBL" id="CP115301">
    <property type="protein sequence ID" value="WBO69667.1"/>
    <property type="molecule type" value="Genomic_DNA"/>
</dbReference>
<organism evidence="1 2">
    <name type="scientific">Streptomyces camelliae</name>
    <dbReference type="NCBI Taxonomy" id="3004093"/>
    <lineage>
        <taxon>Bacteria</taxon>
        <taxon>Bacillati</taxon>
        <taxon>Actinomycetota</taxon>
        <taxon>Actinomycetes</taxon>
        <taxon>Kitasatosporales</taxon>
        <taxon>Streptomycetaceae</taxon>
        <taxon>Streptomyces</taxon>
    </lineage>
</organism>
<keyword evidence="2" id="KW-1185">Reference proteome</keyword>
<evidence type="ECO:0000313" key="2">
    <source>
        <dbReference type="Proteomes" id="UP001212326"/>
    </source>
</evidence>
<proteinExistence type="predicted"/>
<keyword evidence="1" id="KW-0614">Plasmid</keyword>
<name>A0ABY7PGY1_9ACTN</name>
<reference evidence="1 2" key="1">
    <citation type="submission" date="2022-12" db="EMBL/GenBank/DDBJ databases">
        <title>HUAS 2-6.</title>
        <authorList>
            <person name="Mo P."/>
        </authorList>
    </citation>
    <scope>NUCLEOTIDE SEQUENCE [LARGE SCALE GENOMIC DNA]</scope>
    <source>
        <strain evidence="1 2">HUAS 2-6</strain>
        <plasmid evidence="1 2">punmamed1</plasmid>
    </source>
</reference>
<evidence type="ECO:0008006" key="3">
    <source>
        <dbReference type="Google" id="ProtNLM"/>
    </source>
</evidence>